<reference evidence="1 2" key="1">
    <citation type="submission" date="2017-06" db="EMBL/GenBank/DDBJ databases">
        <title>Genome sequence of Lactobacillus plantarum subsp. plantarum strain SRCM101258.</title>
        <authorList>
            <person name="Cho S.H."/>
        </authorList>
    </citation>
    <scope>NUCLEOTIDE SEQUENCE [LARGE SCALE GENOMIC DNA]</scope>
    <source>
        <strain evidence="1 2">SRCM101258</strain>
    </source>
</reference>
<evidence type="ECO:0000313" key="2">
    <source>
        <dbReference type="Proteomes" id="UP000236990"/>
    </source>
</evidence>
<accession>A0A2S3U6G0</accession>
<name>A0A2S3U6G0_LACPN</name>
<dbReference type="AlphaFoldDB" id="A0A2S3U6G0"/>
<dbReference type="EMBL" id="NKCZ01000096">
    <property type="protein sequence ID" value="POD85178.1"/>
    <property type="molecule type" value="Genomic_DNA"/>
</dbReference>
<proteinExistence type="predicted"/>
<gene>
    <name evidence="1" type="ORF">S101258_01384</name>
</gene>
<comment type="caution">
    <text evidence="1">The sequence shown here is derived from an EMBL/GenBank/DDBJ whole genome shotgun (WGS) entry which is preliminary data.</text>
</comment>
<dbReference type="Proteomes" id="UP000236990">
    <property type="component" value="Unassembled WGS sequence"/>
</dbReference>
<sequence length="119" mass="12946">MLELYNHPRTYYEVAVTPTFNPPLGATIRFKDELIKPVLDASGRVIQRTISFANPYGNTVGFGEYTTVQVATPAWLEGLTSALDDAVSKAKSDASTIVPTILHPDGLDLQPVKLPNGLF</sequence>
<evidence type="ECO:0000313" key="1">
    <source>
        <dbReference type="EMBL" id="POD85178.1"/>
    </source>
</evidence>
<protein>
    <submittedName>
        <fullName evidence="1">Uncharacterized protein</fullName>
    </submittedName>
</protein>
<organism evidence="1 2">
    <name type="scientific">Lactiplantibacillus plantarum subsp. plantarum</name>
    <dbReference type="NCBI Taxonomy" id="337330"/>
    <lineage>
        <taxon>Bacteria</taxon>
        <taxon>Bacillati</taxon>
        <taxon>Bacillota</taxon>
        <taxon>Bacilli</taxon>
        <taxon>Lactobacillales</taxon>
        <taxon>Lactobacillaceae</taxon>
        <taxon>Lactiplantibacillus</taxon>
    </lineage>
</organism>